<reference evidence="2 3" key="1">
    <citation type="journal article" date="2019" name="Int. J. Syst. Evol. Microbiol.">
        <title>The Global Catalogue of Microorganisms (GCM) 10K type strain sequencing project: providing services to taxonomists for standard genome sequencing and annotation.</title>
        <authorList>
            <consortium name="The Broad Institute Genomics Platform"/>
            <consortium name="The Broad Institute Genome Sequencing Center for Infectious Disease"/>
            <person name="Wu L."/>
            <person name="Ma J."/>
        </authorList>
    </citation>
    <scope>NUCLEOTIDE SEQUENCE [LARGE SCALE GENOMIC DNA]</scope>
    <source>
        <strain evidence="2 3">XZGYJ-43</strain>
    </source>
</reference>
<evidence type="ECO:0008006" key="4">
    <source>
        <dbReference type="Google" id="ProtNLM"/>
    </source>
</evidence>
<keyword evidence="3" id="KW-1185">Reference proteome</keyword>
<organism evidence="2 3">
    <name type="scientific">Halospeciosus flavus</name>
    <dbReference type="NCBI Taxonomy" id="3032283"/>
    <lineage>
        <taxon>Archaea</taxon>
        <taxon>Methanobacteriati</taxon>
        <taxon>Methanobacteriota</taxon>
        <taxon>Stenosarchaea group</taxon>
        <taxon>Halobacteria</taxon>
        <taxon>Halobacteriales</taxon>
        <taxon>Halobacteriaceae</taxon>
        <taxon>Halospeciosus</taxon>
    </lineage>
</organism>
<evidence type="ECO:0000256" key="1">
    <source>
        <dbReference type="SAM" id="Phobius"/>
    </source>
</evidence>
<evidence type="ECO:0000313" key="2">
    <source>
        <dbReference type="EMBL" id="MFC7199708.1"/>
    </source>
</evidence>
<keyword evidence="1" id="KW-0472">Membrane</keyword>
<name>A0ABD5Z3E0_9EURY</name>
<dbReference type="RefSeq" id="WP_279529635.1">
    <property type="nucleotide sequence ID" value="NZ_CP122312.1"/>
</dbReference>
<feature type="transmembrane region" description="Helical" evidence="1">
    <location>
        <begin position="12"/>
        <end position="31"/>
    </location>
</feature>
<keyword evidence="1" id="KW-0812">Transmembrane</keyword>
<proteinExistence type="predicted"/>
<dbReference type="EMBL" id="JBHTAR010000011">
    <property type="protein sequence ID" value="MFC7199708.1"/>
    <property type="molecule type" value="Genomic_DNA"/>
</dbReference>
<sequence>MPLSLTGGDLFGIGLALIGAIVAGFSARYVWRATAIHRATPIASRNETAAGTLVQISGTAQQGEADFLTAPFSGCDCLALRYAVEERRLSPLLLPWFVTIHEKAGSDTFRVQTTADVLDIVAPARTVVFARHVVASVPAESEAPERIARFEQRSSTVPSTTIWRNPPTILRPLTSFLSLGTRRYTEQRLTLGDEVTVVGRVTASGSGIDPLVVSDRSPIQTTLRMAKTALAGVLISGFSIALGVGLLAA</sequence>
<accession>A0ABD5Z3E0</accession>
<comment type="caution">
    <text evidence="2">The sequence shown here is derived from an EMBL/GenBank/DDBJ whole genome shotgun (WGS) entry which is preliminary data.</text>
</comment>
<feature type="transmembrane region" description="Helical" evidence="1">
    <location>
        <begin position="229"/>
        <end position="248"/>
    </location>
</feature>
<keyword evidence="1" id="KW-1133">Transmembrane helix</keyword>
<dbReference type="AlphaFoldDB" id="A0ABD5Z3E0"/>
<evidence type="ECO:0000313" key="3">
    <source>
        <dbReference type="Proteomes" id="UP001596447"/>
    </source>
</evidence>
<protein>
    <recommendedName>
        <fullName evidence="4">RING-type E3 ubiquitin transferase</fullName>
    </recommendedName>
</protein>
<gene>
    <name evidence="2" type="ORF">ACFQJ9_09845</name>
</gene>
<dbReference type="Proteomes" id="UP001596447">
    <property type="component" value="Unassembled WGS sequence"/>
</dbReference>